<sequence>MTNFLNPIVLQRADPFVYRHTDGFYYFTGSHPLYDRIILRRAAHLNGLHDAPEYVVWKKHKSGPMSHLIWAPEIHRIKDKWYIYFAAAPNEEIEDDTFNHRMFVIENESDNPIKGKWIEKGEIKTEWPTFALDATTFEHKGIQYYVWAQQDLNIKGHSNIYIAEMDNPWTLSTRPAMLSKPELPWEIKGFWVNEGPSVLMKNEKVFITYSASATGPEYCMGMLTADANDDLLDPKSWTKSKEPVFQSYSPNNQFGPGHNSFTVSENGKEDILIYHARNYTEIDGDPLYDPNRHARAQKIQWDEGGNPIFSVPVPDERWTPRLPEVVTK</sequence>
<evidence type="ECO:0000256" key="1">
    <source>
        <dbReference type="ARBA" id="ARBA00009865"/>
    </source>
</evidence>
<dbReference type="SUPFAM" id="SSF75005">
    <property type="entry name" value="Arabinanase/levansucrase/invertase"/>
    <property type="match status" value="1"/>
</dbReference>
<gene>
    <name evidence="6" type="ORF">ACFQRG_13840</name>
</gene>
<dbReference type="EMBL" id="JBHTCO010000017">
    <property type="protein sequence ID" value="MFC7394038.1"/>
    <property type="molecule type" value="Genomic_DNA"/>
</dbReference>
<evidence type="ECO:0000256" key="5">
    <source>
        <dbReference type="RuleBase" id="RU361187"/>
    </source>
</evidence>
<dbReference type="PANTHER" id="PTHR43817">
    <property type="entry name" value="GLYCOSYL HYDROLASE"/>
    <property type="match status" value="1"/>
</dbReference>
<dbReference type="Proteomes" id="UP001596505">
    <property type="component" value="Unassembled WGS sequence"/>
</dbReference>
<reference evidence="7" key="1">
    <citation type="journal article" date="2019" name="Int. J. Syst. Evol. Microbiol.">
        <title>The Global Catalogue of Microorganisms (GCM) 10K type strain sequencing project: providing services to taxonomists for standard genome sequencing and annotation.</title>
        <authorList>
            <consortium name="The Broad Institute Genomics Platform"/>
            <consortium name="The Broad Institute Genome Sequencing Center for Infectious Disease"/>
            <person name="Wu L."/>
            <person name="Ma J."/>
        </authorList>
    </citation>
    <scope>NUCLEOTIDE SEQUENCE [LARGE SCALE GENOMIC DNA]</scope>
    <source>
        <strain evidence="7">CGMCC 1.16305</strain>
    </source>
</reference>
<dbReference type="PIRSF" id="PIRSF025414">
    <property type="entry name" value="Alpha-L-arabinofuranosidase"/>
    <property type="match status" value="1"/>
</dbReference>
<dbReference type="PANTHER" id="PTHR43817:SF1">
    <property type="entry name" value="HYDROLASE, FAMILY 43, PUTATIVE (AFU_ORTHOLOGUE AFUA_3G01660)-RELATED"/>
    <property type="match status" value="1"/>
</dbReference>
<organism evidence="6 7">
    <name type="scientific">Scopulibacillus cellulosilyticus</name>
    <dbReference type="NCBI Taxonomy" id="2665665"/>
    <lineage>
        <taxon>Bacteria</taxon>
        <taxon>Bacillati</taxon>
        <taxon>Bacillota</taxon>
        <taxon>Bacilli</taxon>
        <taxon>Bacillales</taxon>
        <taxon>Sporolactobacillaceae</taxon>
        <taxon>Scopulibacillus</taxon>
    </lineage>
</organism>
<evidence type="ECO:0000256" key="3">
    <source>
        <dbReference type="ARBA" id="ARBA00022801"/>
    </source>
</evidence>
<dbReference type="InterPro" id="IPR006710">
    <property type="entry name" value="Glyco_hydro_43"/>
</dbReference>
<evidence type="ECO:0000313" key="6">
    <source>
        <dbReference type="EMBL" id="MFC7394038.1"/>
    </source>
</evidence>
<evidence type="ECO:0000256" key="4">
    <source>
        <dbReference type="ARBA" id="ARBA00023295"/>
    </source>
</evidence>
<proteinExistence type="inferred from homology"/>
<dbReference type="InterPro" id="IPR016828">
    <property type="entry name" value="Alpha-L-arabinofuranosidase"/>
</dbReference>
<keyword evidence="4 5" id="KW-0326">Glycosidase</keyword>
<evidence type="ECO:0000313" key="7">
    <source>
        <dbReference type="Proteomes" id="UP001596505"/>
    </source>
</evidence>
<accession>A0ABW2PX93</accession>
<keyword evidence="3 5" id="KW-0378">Hydrolase</keyword>
<name>A0ABW2PX93_9BACL</name>
<evidence type="ECO:0000256" key="2">
    <source>
        <dbReference type="ARBA" id="ARBA00022729"/>
    </source>
</evidence>
<keyword evidence="2" id="KW-0732">Signal</keyword>
<keyword evidence="7" id="KW-1185">Reference proteome</keyword>
<dbReference type="RefSeq" id="WP_380966974.1">
    <property type="nucleotide sequence ID" value="NZ_JBHTCO010000017.1"/>
</dbReference>
<protein>
    <submittedName>
        <fullName evidence="6">Family 43 glycosylhydrolase</fullName>
    </submittedName>
</protein>
<dbReference type="InterPro" id="IPR023296">
    <property type="entry name" value="Glyco_hydro_beta-prop_sf"/>
</dbReference>
<dbReference type="Gene3D" id="2.115.10.20">
    <property type="entry name" value="Glycosyl hydrolase domain, family 43"/>
    <property type="match status" value="1"/>
</dbReference>
<dbReference type="Pfam" id="PF04616">
    <property type="entry name" value="Glyco_hydro_43"/>
    <property type="match status" value="1"/>
</dbReference>
<comment type="caution">
    <text evidence="6">The sequence shown here is derived from an EMBL/GenBank/DDBJ whole genome shotgun (WGS) entry which is preliminary data.</text>
</comment>
<comment type="similarity">
    <text evidence="1 5">Belongs to the glycosyl hydrolase 43 family.</text>
</comment>
<dbReference type="CDD" id="cd18817">
    <property type="entry name" value="GH43f_LbAraf43-like"/>
    <property type="match status" value="1"/>
</dbReference>